<dbReference type="InterPro" id="IPR050429">
    <property type="entry name" value="PTS_Glucose_EIICBA"/>
</dbReference>
<dbReference type="Pfam" id="PF00367">
    <property type="entry name" value="PTS_EIIB"/>
    <property type="match status" value="1"/>
</dbReference>
<dbReference type="GO" id="GO:0016301">
    <property type="term" value="F:kinase activity"/>
    <property type="evidence" value="ECO:0007669"/>
    <property type="project" value="UniProtKB-KW"/>
</dbReference>
<keyword evidence="7 12" id="KW-0812">Transmembrane</keyword>
<keyword evidence="5" id="KW-0808">Transferase</keyword>
<sequence>MHALLMSRPEVRSMFPANALATILGIETVNTGVVGGIITGILSGILHNKVYQVKFPVALAFFGGVRFVPLANVMFFVVFGQCFPYVWILMSNVINHAALGVSHAGIFAPFIYGFGERLLLPTGLHQIWNTVIRDTMVSGVATFPDGHTIEGARAIFAEYLKTNILPTNMSLPDIVKFLRGGQIPITMFTLPMMALAMYQTAKPEQRVKIKPLLLTGAFTSIIAGVTEPLEFTFLFVSPVWYLIYSLLNGLSWMLCYMFHSQLGGTEANIIGLVLYGFLRPESKFWINIVIGLGMSIVGYGLFKFWIIHFNLKTPGRGSDYEQTIDILGIQQQTDQIAGDPLKLKASAIIKGLGGDSNIEQVDCCYSRLRVTIKDISLIDEKIIQATGSLGFVPVDQNNVQIVYGTTVDTIRNAVRKLLAQG</sequence>
<gene>
    <name evidence="15" type="ORF">EGT71_18930</name>
</gene>
<evidence type="ECO:0000313" key="16">
    <source>
        <dbReference type="Proteomes" id="UP000275331"/>
    </source>
</evidence>
<dbReference type="InterPro" id="IPR001996">
    <property type="entry name" value="PTS_IIB_1"/>
</dbReference>
<feature type="transmembrane region" description="Helical" evidence="12">
    <location>
        <begin position="177"/>
        <end position="197"/>
    </location>
</feature>
<dbReference type="OrthoDB" id="7571469at2"/>
<organism evidence="15 16">
    <name type="scientific">Atlantibacter subterraneus</name>
    <dbReference type="NCBI Taxonomy" id="255519"/>
    <lineage>
        <taxon>Bacteria</taxon>
        <taxon>Pseudomonadati</taxon>
        <taxon>Pseudomonadota</taxon>
        <taxon>Gammaproteobacteria</taxon>
        <taxon>Enterobacterales</taxon>
        <taxon>Enterobacteriaceae</taxon>
        <taxon>Atlantibacter</taxon>
    </lineage>
</organism>
<feature type="transmembrane region" description="Helical" evidence="12">
    <location>
        <begin position="262"/>
        <end position="278"/>
    </location>
</feature>
<evidence type="ECO:0000256" key="6">
    <source>
        <dbReference type="ARBA" id="ARBA00022683"/>
    </source>
</evidence>
<feature type="transmembrane region" description="Helical" evidence="12">
    <location>
        <begin position="209"/>
        <end position="225"/>
    </location>
</feature>
<keyword evidence="3" id="KW-1003">Cell membrane</keyword>
<feature type="active site" description="Phosphocysteine intermediate; for EIIB activity" evidence="11">
    <location>
        <position position="364"/>
    </location>
</feature>
<evidence type="ECO:0000256" key="10">
    <source>
        <dbReference type="ARBA" id="ARBA00023136"/>
    </source>
</evidence>
<evidence type="ECO:0000256" key="9">
    <source>
        <dbReference type="ARBA" id="ARBA00022989"/>
    </source>
</evidence>
<dbReference type="PANTHER" id="PTHR30009">
    <property type="entry name" value="CYTOCHROME C-TYPE SYNTHESIS PROTEIN AND PTS TRANSMEMBRANE COMPONENT"/>
    <property type="match status" value="1"/>
</dbReference>
<feature type="transmembrane region" description="Helical" evidence="12">
    <location>
        <begin position="284"/>
        <end position="306"/>
    </location>
</feature>
<dbReference type="GO" id="GO:0090563">
    <property type="term" value="F:protein-phosphocysteine-sugar phosphotransferase activity"/>
    <property type="evidence" value="ECO:0007669"/>
    <property type="project" value="TreeGrafter"/>
</dbReference>
<evidence type="ECO:0000259" key="13">
    <source>
        <dbReference type="PROSITE" id="PS51098"/>
    </source>
</evidence>
<dbReference type="InterPro" id="IPR036878">
    <property type="entry name" value="Glu_permease_IIB"/>
</dbReference>
<dbReference type="RefSeq" id="WP_125294766.1">
    <property type="nucleotide sequence ID" value="NZ_JAPTZM010000002.1"/>
</dbReference>
<evidence type="ECO:0000259" key="14">
    <source>
        <dbReference type="PROSITE" id="PS51103"/>
    </source>
</evidence>
<keyword evidence="9 12" id="KW-1133">Transmembrane helix</keyword>
<evidence type="ECO:0000256" key="2">
    <source>
        <dbReference type="ARBA" id="ARBA00022448"/>
    </source>
</evidence>
<feature type="transmembrane region" description="Helical" evidence="12">
    <location>
        <begin position="97"/>
        <end position="115"/>
    </location>
</feature>
<comment type="subcellular location">
    <subcellularLocation>
        <location evidence="1">Cell membrane</location>
        <topology evidence="1">Multi-pass membrane protein</topology>
    </subcellularLocation>
</comment>
<dbReference type="GO" id="GO:0008982">
    <property type="term" value="F:protein-N(PI)-phosphohistidine-sugar phosphotransferase activity"/>
    <property type="evidence" value="ECO:0007669"/>
    <property type="project" value="InterPro"/>
</dbReference>
<evidence type="ECO:0000313" key="15">
    <source>
        <dbReference type="EMBL" id="RSE23260.1"/>
    </source>
</evidence>
<dbReference type="InterPro" id="IPR003352">
    <property type="entry name" value="PTS_EIIC"/>
</dbReference>
<feature type="domain" description="PTS EIIB type-1" evidence="13">
    <location>
        <begin position="342"/>
        <end position="421"/>
    </location>
</feature>
<evidence type="ECO:0000256" key="1">
    <source>
        <dbReference type="ARBA" id="ARBA00004651"/>
    </source>
</evidence>
<feature type="transmembrane region" description="Helical" evidence="12">
    <location>
        <begin position="20"/>
        <end position="47"/>
    </location>
</feature>
<evidence type="ECO:0000256" key="12">
    <source>
        <dbReference type="SAM" id="Phobius"/>
    </source>
</evidence>
<dbReference type="EMBL" id="RHXB01000014">
    <property type="protein sequence ID" value="RSE23260.1"/>
    <property type="molecule type" value="Genomic_DNA"/>
</dbReference>
<dbReference type="Gene3D" id="3.30.1360.60">
    <property type="entry name" value="Glucose permease domain IIB"/>
    <property type="match status" value="1"/>
</dbReference>
<dbReference type="GO" id="GO:0005886">
    <property type="term" value="C:plasma membrane"/>
    <property type="evidence" value="ECO:0007669"/>
    <property type="project" value="UniProtKB-SubCell"/>
</dbReference>
<dbReference type="GO" id="GO:0009401">
    <property type="term" value="P:phosphoenolpyruvate-dependent sugar phosphotransferase system"/>
    <property type="evidence" value="ECO:0007669"/>
    <property type="project" value="UniProtKB-KW"/>
</dbReference>
<evidence type="ECO:0000256" key="4">
    <source>
        <dbReference type="ARBA" id="ARBA00022597"/>
    </source>
</evidence>
<dbReference type="NCBIfam" id="TIGR00826">
    <property type="entry name" value="EIIB_glc"/>
    <property type="match status" value="1"/>
</dbReference>
<feature type="domain" description="PTS EIIC type-1" evidence="14">
    <location>
        <begin position="1"/>
        <end position="318"/>
    </location>
</feature>
<protein>
    <submittedName>
        <fullName evidence="15">PTS maltose transporter subunit IICB</fullName>
    </submittedName>
</protein>
<dbReference type="PROSITE" id="PS51098">
    <property type="entry name" value="PTS_EIIB_TYPE_1"/>
    <property type="match status" value="1"/>
</dbReference>
<dbReference type="CDD" id="cd00212">
    <property type="entry name" value="PTS_IIB_glc"/>
    <property type="match status" value="1"/>
</dbReference>
<evidence type="ECO:0000256" key="11">
    <source>
        <dbReference type="PROSITE-ProRule" id="PRU00421"/>
    </source>
</evidence>
<accession>A0A3R9LJ93</accession>
<reference evidence="15 16" key="1">
    <citation type="submission" date="2018-10" db="EMBL/GenBank/DDBJ databases">
        <title>Transmission dynamics of multidrug resistant bacteria on intensive care unit surfaces.</title>
        <authorList>
            <person name="D'Souza A.W."/>
            <person name="Potter R.F."/>
            <person name="Wallace M."/>
            <person name="Shupe A."/>
            <person name="Patel S."/>
            <person name="Sun S."/>
            <person name="Gul D."/>
            <person name="Kwon J.H."/>
            <person name="Andleeb S."/>
            <person name="Burnham C.-A.D."/>
            <person name="Dantas G."/>
        </authorList>
    </citation>
    <scope>NUCLEOTIDE SEQUENCE [LARGE SCALE GENOMIC DNA]</scope>
    <source>
        <strain evidence="15 16">AS_373</strain>
    </source>
</reference>
<dbReference type="PANTHER" id="PTHR30009:SF24">
    <property type="entry name" value="PTS SYSTEM, IIBC COMPONENT"/>
    <property type="match status" value="1"/>
</dbReference>
<keyword evidence="10 12" id="KW-0472">Membrane</keyword>
<dbReference type="InterPro" id="IPR018113">
    <property type="entry name" value="PTrfase_EIIB_Cys"/>
</dbReference>
<dbReference type="Proteomes" id="UP000275331">
    <property type="component" value="Unassembled WGS sequence"/>
</dbReference>
<name>A0A3R9LJ93_9ENTR</name>
<dbReference type="SUPFAM" id="SSF55604">
    <property type="entry name" value="Glucose permease domain IIB"/>
    <property type="match status" value="1"/>
</dbReference>
<comment type="caution">
    <text evidence="15">The sequence shown here is derived from an EMBL/GenBank/DDBJ whole genome shotgun (WGS) entry which is preliminary data.</text>
</comment>
<dbReference type="Pfam" id="PF02378">
    <property type="entry name" value="PTS_EIIC"/>
    <property type="match status" value="1"/>
</dbReference>
<evidence type="ECO:0000256" key="5">
    <source>
        <dbReference type="ARBA" id="ARBA00022679"/>
    </source>
</evidence>
<dbReference type="AlphaFoldDB" id="A0A3R9LJ93"/>
<dbReference type="InterPro" id="IPR013013">
    <property type="entry name" value="PTS_EIIC_1"/>
</dbReference>
<keyword evidence="8" id="KW-0418">Kinase</keyword>
<keyword evidence="4" id="KW-0762">Sugar transport</keyword>
<proteinExistence type="predicted"/>
<evidence type="ECO:0000256" key="3">
    <source>
        <dbReference type="ARBA" id="ARBA00022475"/>
    </source>
</evidence>
<dbReference type="PROSITE" id="PS51103">
    <property type="entry name" value="PTS_EIIC_TYPE_1"/>
    <property type="match status" value="1"/>
</dbReference>
<evidence type="ECO:0000256" key="7">
    <source>
        <dbReference type="ARBA" id="ARBA00022692"/>
    </source>
</evidence>
<feature type="transmembrane region" description="Helical" evidence="12">
    <location>
        <begin position="67"/>
        <end position="90"/>
    </location>
</feature>
<evidence type="ECO:0000256" key="8">
    <source>
        <dbReference type="ARBA" id="ARBA00022777"/>
    </source>
</evidence>
<keyword evidence="2" id="KW-0813">Transport</keyword>
<keyword evidence="6" id="KW-0598">Phosphotransferase system</keyword>